<dbReference type="EMBL" id="JBHUEQ010000004">
    <property type="protein sequence ID" value="MFD1744676.1"/>
    <property type="molecule type" value="Genomic_DNA"/>
</dbReference>
<name>A0ABW4M2B6_9HYPH</name>
<feature type="transmembrane region" description="Helical" evidence="6">
    <location>
        <begin position="117"/>
        <end position="146"/>
    </location>
</feature>
<dbReference type="PANTHER" id="PTHR30086">
    <property type="entry name" value="ARGININE EXPORTER PROTEIN ARGO"/>
    <property type="match status" value="1"/>
</dbReference>
<dbReference type="Pfam" id="PF01810">
    <property type="entry name" value="LysE"/>
    <property type="match status" value="1"/>
</dbReference>
<evidence type="ECO:0000256" key="4">
    <source>
        <dbReference type="ARBA" id="ARBA00022989"/>
    </source>
</evidence>
<keyword evidence="3 6" id="KW-0812">Transmembrane</keyword>
<evidence type="ECO:0000313" key="7">
    <source>
        <dbReference type="EMBL" id="MFD1744676.1"/>
    </source>
</evidence>
<evidence type="ECO:0000256" key="3">
    <source>
        <dbReference type="ARBA" id="ARBA00022692"/>
    </source>
</evidence>
<dbReference type="RefSeq" id="WP_377396951.1">
    <property type="nucleotide sequence ID" value="NZ_JBHUEQ010000004.1"/>
</dbReference>
<comment type="caution">
    <text evidence="7">The sequence shown here is derived from an EMBL/GenBank/DDBJ whole genome shotgun (WGS) entry which is preliminary data.</text>
</comment>
<dbReference type="Proteomes" id="UP001597322">
    <property type="component" value="Unassembled WGS sequence"/>
</dbReference>
<comment type="subcellular location">
    <subcellularLocation>
        <location evidence="1">Cell membrane</location>
        <topology evidence="1">Multi-pass membrane protein</topology>
    </subcellularLocation>
</comment>
<gene>
    <name evidence="7" type="ORF">ACFSE1_04305</name>
</gene>
<dbReference type="InterPro" id="IPR001123">
    <property type="entry name" value="LeuE-type"/>
</dbReference>
<feature type="transmembrane region" description="Helical" evidence="6">
    <location>
        <begin position="6"/>
        <end position="24"/>
    </location>
</feature>
<evidence type="ECO:0000256" key="1">
    <source>
        <dbReference type="ARBA" id="ARBA00004651"/>
    </source>
</evidence>
<evidence type="ECO:0000256" key="5">
    <source>
        <dbReference type="ARBA" id="ARBA00023136"/>
    </source>
</evidence>
<keyword evidence="5 6" id="KW-0472">Membrane</keyword>
<feature type="transmembrane region" description="Helical" evidence="6">
    <location>
        <begin position="45"/>
        <end position="70"/>
    </location>
</feature>
<keyword evidence="8" id="KW-1185">Reference proteome</keyword>
<evidence type="ECO:0000256" key="6">
    <source>
        <dbReference type="SAM" id="Phobius"/>
    </source>
</evidence>
<organism evidence="7 8">
    <name type="scientific">Rhizobium helianthi</name>
    <dbReference type="NCBI Taxonomy" id="1132695"/>
    <lineage>
        <taxon>Bacteria</taxon>
        <taxon>Pseudomonadati</taxon>
        <taxon>Pseudomonadota</taxon>
        <taxon>Alphaproteobacteria</taxon>
        <taxon>Hyphomicrobiales</taxon>
        <taxon>Rhizobiaceae</taxon>
        <taxon>Rhizobium/Agrobacterium group</taxon>
        <taxon>Rhizobium</taxon>
    </lineage>
</organism>
<accession>A0ABW4M2B6</accession>
<keyword evidence="2" id="KW-1003">Cell membrane</keyword>
<feature type="transmembrane region" description="Helical" evidence="6">
    <location>
        <begin position="189"/>
        <end position="209"/>
    </location>
</feature>
<feature type="transmembrane region" description="Helical" evidence="6">
    <location>
        <begin position="76"/>
        <end position="96"/>
    </location>
</feature>
<evidence type="ECO:0000256" key="2">
    <source>
        <dbReference type="ARBA" id="ARBA00022475"/>
    </source>
</evidence>
<dbReference type="PANTHER" id="PTHR30086:SF19">
    <property type="entry name" value="THREONINE EFFLUX PROTEIN"/>
    <property type="match status" value="1"/>
</dbReference>
<protein>
    <submittedName>
        <fullName evidence="7">LysE family translocator</fullName>
    </submittedName>
</protein>
<feature type="transmembrane region" description="Helical" evidence="6">
    <location>
        <begin position="152"/>
        <end position="177"/>
    </location>
</feature>
<reference evidence="8" key="1">
    <citation type="journal article" date="2019" name="Int. J. Syst. Evol. Microbiol.">
        <title>The Global Catalogue of Microorganisms (GCM) 10K type strain sequencing project: providing services to taxonomists for standard genome sequencing and annotation.</title>
        <authorList>
            <consortium name="The Broad Institute Genomics Platform"/>
            <consortium name="The Broad Institute Genome Sequencing Center for Infectious Disease"/>
            <person name="Wu L."/>
            <person name="Ma J."/>
        </authorList>
    </citation>
    <scope>NUCLEOTIDE SEQUENCE [LARGE SCALE GENOMIC DNA]</scope>
    <source>
        <strain evidence="8">CG52</strain>
    </source>
</reference>
<evidence type="ECO:0000313" key="8">
    <source>
        <dbReference type="Proteomes" id="UP001597322"/>
    </source>
</evidence>
<keyword evidence="4 6" id="KW-1133">Transmembrane helix</keyword>
<sequence length="211" mass="22897">MDIVQSYWPGIFLSCATYAIAAMSPGPAMMATMGAAMESGRKAGFVLGLGIVASSMFWGLLSVFGLSTLLLTYPGAVWFIQIFGCIYLLYLAYKTLRSVVSSSELKVSSSDLSSKDALSFFLHGCALNITNPKAIMTWIAIISLGLAPDAPIWVVFAVIGGTMIFAFVFYSSIAFLFSTQKMVNLYAKAGRWIDGFMGLFFIYAAFALLRH</sequence>
<proteinExistence type="predicted"/>